<feature type="transmembrane region" description="Helical" evidence="7">
    <location>
        <begin position="192"/>
        <end position="211"/>
    </location>
</feature>
<dbReference type="InterPro" id="IPR014047">
    <property type="entry name" value="Chr_Tranpt_l_chain"/>
</dbReference>
<dbReference type="NCBIfam" id="TIGR00937">
    <property type="entry name" value="2A51"/>
    <property type="match status" value="1"/>
</dbReference>
<dbReference type="AlphaFoldDB" id="A0A3N5YNV1"/>
<accession>A0A3N5YNV1</accession>
<dbReference type="Proteomes" id="UP000275281">
    <property type="component" value="Unassembled WGS sequence"/>
</dbReference>
<sequence length="391" mass="42461">MSVIQLFWLFLRLGLTSFGGPVAHLGYFQHEFVKKREWLTDSEYAELVALCQFLPGPASSQVGMAIGYKMAGQKGCLAAWVGFTLPSALLMAVLGAGVYLLNPEWLSPVIQSFLLVAIAVVAHAVWGMYQKLCGDTLTRCIALASALLLLYVSFPFLHILIIVMAGMLSFIVLPTLSVADTSPEARTRRARGFVWFAVFTLLLLLLPILAQLESGELIALFDINYRAGALVFGGGHVVLPLLENEIVANGWMKEGVFLTGYGFAQALPGPLFTFSTFIGSVMVKEQPLIGALVATIAVFLPGYLLLMSALPHIQGLRQHPHLSKALVGINASVVGILLAAFINPVLIKGIQDVIDIVIAILGFYLLNNKKRPILEVMSVIILLSLCKTWLI</sequence>
<protein>
    <submittedName>
        <fullName evidence="8">Chromate efflux transporter</fullName>
    </submittedName>
</protein>
<comment type="subcellular location">
    <subcellularLocation>
        <location evidence="1">Cell membrane</location>
        <topology evidence="1">Multi-pass membrane protein</topology>
    </subcellularLocation>
</comment>
<evidence type="ECO:0000256" key="4">
    <source>
        <dbReference type="ARBA" id="ARBA00022692"/>
    </source>
</evidence>
<keyword evidence="4 7" id="KW-0812">Transmembrane</keyword>
<feature type="transmembrane region" description="Helical" evidence="7">
    <location>
        <begin position="6"/>
        <end position="28"/>
    </location>
</feature>
<keyword evidence="3" id="KW-1003">Cell membrane</keyword>
<evidence type="ECO:0000313" key="9">
    <source>
        <dbReference type="Proteomes" id="UP000275281"/>
    </source>
</evidence>
<dbReference type="GO" id="GO:0005886">
    <property type="term" value="C:plasma membrane"/>
    <property type="evidence" value="ECO:0007669"/>
    <property type="project" value="UniProtKB-SubCell"/>
</dbReference>
<dbReference type="PIRSF" id="PIRSF004810">
    <property type="entry name" value="ChrA"/>
    <property type="match status" value="1"/>
</dbReference>
<evidence type="ECO:0000313" key="8">
    <source>
        <dbReference type="EMBL" id="RPJ67391.1"/>
    </source>
</evidence>
<evidence type="ECO:0000256" key="3">
    <source>
        <dbReference type="ARBA" id="ARBA00022475"/>
    </source>
</evidence>
<keyword evidence="9" id="KW-1185">Reference proteome</keyword>
<proteinExistence type="inferred from homology"/>
<evidence type="ECO:0000256" key="5">
    <source>
        <dbReference type="ARBA" id="ARBA00022989"/>
    </source>
</evidence>
<feature type="transmembrane region" description="Helical" evidence="7">
    <location>
        <begin position="77"/>
        <end position="99"/>
    </location>
</feature>
<evidence type="ECO:0000256" key="7">
    <source>
        <dbReference type="SAM" id="Phobius"/>
    </source>
</evidence>
<dbReference type="PANTHER" id="PTHR33567">
    <property type="entry name" value="CHROMATE ION TRANSPORTER (EUROFUNG)"/>
    <property type="match status" value="1"/>
</dbReference>
<reference evidence="8 9" key="1">
    <citation type="submission" date="2018-11" db="EMBL/GenBank/DDBJ databases">
        <authorList>
            <person name="Ye M.-Q."/>
            <person name="Du Z.-J."/>
        </authorList>
    </citation>
    <scope>NUCLEOTIDE SEQUENCE [LARGE SCALE GENOMIC DNA]</scope>
    <source>
        <strain evidence="8 9">U0105</strain>
    </source>
</reference>
<keyword evidence="6 7" id="KW-0472">Membrane</keyword>
<evidence type="ECO:0000256" key="6">
    <source>
        <dbReference type="ARBA" id="ARBA00023136"/>
    </source>
</evidence>
<organism evidence="8 9">
    <name type="scientific">Alteromonas sediminis</name>
    <dbReference type="NCBI Taxonomy" id="2259342"/>
    <lineage>
        <taxon>Bacteria</taxon>
        <taxon>Pseudomonadati</taxon>
        <taxon>Pseudomonadota</taxon>
        <taxon>Gammaproteobacteria</taxon>
        <taxon>Alteromonadales</taxon>
        <taxon>Alteromonadaceae</taxon>
        <taxon>Alteromonas/Salinimonas group</taxon>
        <taxon>Alteromonas</taxon>
    </lineage>
</organism>
<comment type="caution">
    <text evidence="8">The sequence shown here is derived from an EMBL/GenBank/DDBJ whole genome shotgun (WGS) entry which is preliminary data.</text>
</comment>
<evidence type="ECO:0000256" key="1">
    <source>
        <dbReference type="ARBA" id="ARBA00004651"/>
    </source>
</evidence>
<feature type="transmembrane region" description="Helical" evidence="7">
    <location>
        <begin position="160"/>
        <end position="180"/>
    </location>
</feature>
<evidence type="ECO:0000256" key="2">
    <source>
        <dbReference type="ARBA" id="ARBA00005262"/>
    </source>
</evidence>
<keyword evidence="5 7" id="KW-1133">Transmembrane helix</keyword>
<dbReference type="RefSeq" id="WP_124027291.1">
    <property type="nucleotide sequence ID" value="NZ_JBHRSN010000015.1"/>
</dbReference>
<comment type="similarity">
    <text evidence="2">Belongs to the chromate ion transporter (CHR) (TC 2.A.51) family.</text>
</comment>
<feature type="transmembrane region" description="Helical" evidence="7">
    <location>
        <begin position="263"/>
        <end position="283"/>
    </location>
</feature>
<feature type="transmembrane region" description="Helical" evidence="7">
    <location>
        <begin position="136"/>
        <end position="154"/>
    </location>
</feature>
<dbReference type="EMBL" id="RPOK01000002">
    <property type="protein sequence ID" value="RPJ67391.1"/>
    <property type="molecule type" value="Genomic_DNA"/>
</dbReference>
<dbReference type="PANTHER" id="PTHR33567:SF3">
    <property type="entry name" value="CHROMATE ION TRANSPORTER (EUROFUNG)"/>
    <property type="match status" value="1"/>
</dbReference>
<dbReference type="InterPro" id="IPR003370">
    <property type="entry name" value="Chromate_transpt"/>
</dbReference>
<gene>
    <name evidence="8" type="primary">chrA</name>
    <name evidence="8" type="ORF">DRW07_07660</name>
</gene>
<dbReference type="OrthoDB" id="8969999at2"/>
<feature type="transmembrane region" description="Helical" evidence="7">
    <location>
        <begin position="105"/>
        <end position="129"/>
    </location>
</feature>
<feature type="transmembrane region" description="Helical" evidence="7">
    <location>
        <begin position="322"/>
        <end position="343"/>
    </location>
</feature>
<dbReference type="Pfam" id="PF02417">
    <property type="entry name" value="Chromate_transp"/>
    <property type="match status" value="2"/>
</dbReference>
<feature type="transmembrane region" description="Helical" evidence="7">
    <location>
        <begin position="289"/>
        <end position="310"/>
    </location>
</feature>
<name>A0A3N5YNV1_9ALTE</name>
<dbReference type="GO" id="GO:0015109">
    <property type="term" value="F:chromate transmembrane transporter activity"/>
    <property type="evidence" value="ECO:0007669"/>
    <property type="project" value="InterPro"/>
</dbReference>